<dbReference type="Proteomes" id="UP000255467">
    <property type="component" value="Unassembled WGS sequence"/>
</dbReference>
<dbReference type="AlphaFoldDB" id="A0A378YB36"/>
<reference evidence="1 2" key="1">
    <citation type="submission" date="2018-06" db="EMBL/GenBank/DDBJ databases">
        <authorList>
            <consortium name="Pathogen Informatics"/>
            <person name="Doyle S."/>
        </authorList>
    </citation>
    <scope>NUCLEOTIDE SEQUENCE [LARGE SCALE GENOMIC DNA]</scope>
    <source>
        <strain evidence="1 2">NCTC1934</strain>
    </source>
</reference>
<dbReference type="RefSeq" id="WP_039818213.1">
    <property type="nucleotide sequence ID" value="NZ_UGRY01000002.1"/>
</dbReference>
<gene>
    <name evidence="1" type="ORF">NCTC1934_01589</name>
</gene>
<proteinExistence type="predicted"/>
<sequence length="105" mass="11066">MTAAAELLEAIVEAIEAADGLRPVAPFGLDAVTWLPRGGRAYAVDLTKEVVEIRVAATALPLRPLVERLSTAVRALLRDTAWAEAAIRVVVAELDAAAFGDDTVT</sequence>
<dbReference type="EMBL" id="UGRY01000002">
    <property type="protein sequence ID" value="SUA74442.1"/>
    <property type="molecule type" value="Genomic_DNA"/>
</dbReference>
<dbReference type="OrthoDB" id="4554885at2"/>
<accession>A0A378YB36</accession>
<keyword evidence="2" id="KW-1185">Reference proteome</keyword>
<evidence type="ECO:0000313" key="1">
    <source>
        <dbReference type="EMBL" id="SUA74442.1"/>
    </source>
</evidence>
<evidence type="ECO:0008006" key="3">
    <source>
        <dbReference type="Google" id="ProtNLM"/>
    </source>
</evidence>
<evidence type="ECO:0000313" key="2">
    <source>
        <dbReference type="Proteomes" id="UP000255467"/>
    </source>
</evidence>
<protein>
    <recommendedName>
        <fullName evidence="3">Asp23/Gls24 family envelope stress response protein</fullName>
    </recommendedName>
</protein>
<name>A0A378YB36_9NOCA</name>
<organism evidence="1 2">
    <name type="scientific">Nocardia otitidiscaviarum</name>
    <dbReference type="NCBI Taxonomy" id="1823"/>
    <lineage>
        <taxon>Bacteria</taxon>
        <taxon>Bacillati</taxon>
        <taxon>Actinomycetota</taxon>
        <taxon>Actinomycetes</taxon>
        <taxon>Mycobacteriales</taxon>
        <taxon>Nocardiaceae</taxon>
        <taxon>Nocardia</taxon>
    </lineage>
</organism>
<dbReference type="STRING" id="1406858.GCA_000710895_03163"/>